<dbReference type="RefSeq" id="WP_184707559.1">
    <property type="nucleotide sequence ID" value="NZ_JACHKZ010000009.1"/>
</dbReference>
<name>A0ABR6RF40_9BURK</name>
<evidence type="ECO:0000256" key="1">
    <source>
        <dbReference type="SAM" id="MobiDB-lite"/>
    </source>
</evidence>
<gene>
    <name evidence="4" type="ORF">HNP33_001828</name>
</gene>
<feature type="transmembrane region" description="Helical" evidence="2">
    <location>
        <begin position="791"/>
        <end position="811"/>
    </location>
</feature>
<sequence length="819" mass="76996">MNNDPSPKTPAPPIRMISGGWRSRSIGALVVAGAWLMASTAYAQSCLQGETPLSFAFTGGEQTATVPPGVHSLTVYLSGAQGGAGRSGAGTIGGSPNSPGGAGGLGGRVKGTLAVTPGAPLSIWVGGQGSQAVNPGGIGQGVDGIGGGGTDLRINGNAIGNRVAIAGGGGGGGNAGWSTTVVIAGGDGGVGGGGTGTAGANVPGGPGPFGGGGGAVGTGGAGGGGCGTFPATAGNPANGDGGDTFNFSGSFSGAGYGGGGGGGATVGAGGGGAGVGTTACQQNWNGGGGGGAGGSSAASGLTAVTFSNGVQSGNGAALICFAPTEFSVGGTVSGQTGPVSLELSATNPSSTQSLVIGQAASSFNFSTLLPQGANWAINVSGAPAGQLCSASPASGSAISANVTNVVVSCTTVAVDVTPVSLPGGTFGTSYSQSLAASSSNGAVGPYSFAVSAGTLPAGIALSPAGALSGVLGAAGTFNFTIGATSANGFTGQRAYMLSVLQAGQAITNMAASPASPVFSQGGSFTVSASGGGSSAPVTFGVASGSTSVCSAGGTNGSLISMLSTGTCTVQANQAGDANYLAAAQQVLDVVIGKGPQTISISSVPPANPRVGGNYELVTVAGPSTEPLTLAVSGTCSRAGNTVSFDTVGTCTITASQKGDANYLDAADVTQTMVVAQGGSGVDIGSSSNPSLSGQSVTFTVTVAFDATKNAALQAKAAPIPSGTVEITDGATVLGSATLNAGVATITTQQLVLIGDHQIVASYSGDANYPATQSSAFVQTVTARAVEQVPGLQPLAIALLGLVAAGIGALSLHRRGATRS</sequence>
<organism evidence="4 5">
    <name type="scientific">Comamonas odontotermitis</name>
    <dbReference type="NCBI Taxonomy" id="379895"/>
    <lineage>
        <taxon>Bacteria</taxon>
        <taxon>Pseudomonadati</taxon>
        <taxon>Pseudomonadota</taxon>
        <taxon>Betaproteobacteria</taxon>
        <taxon>Burkholderiales</taxon>
        <taxon>Comamonadaceae</taxon>
        <taxon>Comamonas</taxon>
    </lineage>
</organism>
<evidence type="ECO:0000256" key="2">
    <source>
        <dbReference type="SAM" id="Phobius"/>
    </source>
</evidence>
<dbReference type="Proteomes" id="UP000562492">
    <property type="component" value="Unassembled WGS sequence"/>
</dbReference>
<keyword evidence="2" id="KW-0472">Membrane</keyword>
<proteinExistence type="predicted"/>
<feature type="domain" description="Bacterial Ig-like" evidence="3">
    <location>
        <begin position="685"/>
        <end position="781"/>
    </location>
</feature>
<reference evidence="4 5" key="1">
    <citation type="submission" date="2020-08" db="EMBL/GenBank/DDBJ databases">
        <title>Functional genomics of gut bacteria from endangered species of beetles.</title>
        <authorList>
            <person name="Carlos-Shanley C."/>
        </authorList>
    </citation>
    <scope>NUCLEOTIDE SEQUENCE [LARGE SCALE GENOMIC DNA]</scope>
    <source>
        <strain evidence="4 5">S00124</strain>
    </source>
</reference>
<accession>A0ABR6RF40</accession>
<dbReference type="Pfam" id="PF05345">
    <property type="entry name" value="He_PIG"/>
    <property type="match status" value="1"/>
</dbReference>
<keyword evidence="5" id="KW-1185">Reference proteome</keyword>
<protein>
    <recommendedName>
        <fullName evidence="3">Bacterial Ig-like domain-containing protein</fullName>
    </recommendedName>
</protein>
<dbReference type="EMBL" id="JACHKZ010000009">
    <property type="protein sequence ID" value="MBB6577770.1"/>
    <property type="molecule type" value="Genomic_DNA"/>
</dbReference>
<dbReference type="InterPro" id="IPR013783">
    <property type="entry name" value="Ig-like_fold"/>
</dbReference>
<evidence type="ECO:0000313" key="4">
    <source>
        <dbReference type="EMBL" id="MBB6577770.1"/>
    </source>
</evidence>
<keyword evidence="2" id="KW-0812">Transmembrane</keyword>
<keyword evidence="2" id="KW-1133">Transmembrane helix</keyword>
<feature type="region of interest" description="Disordered" evidence="1">
    <location>
        <begin position="86"/>
        <end position="106"/>
    </location>
</feature>
<evidence type="ECO:0000259" key="3">
    <source>
        <dbReference type="Pfam" id="PF16640"/>
    </source>
</evidence>
<evidence type="ECO:0000313" key="5">
    <source>
        <dbReference type="Proteomes" id="UP000562492"/>
    </source>
</evidence>
<dbReference type="Gene3D" id="2.60.40.10">
    <property type="entry name" value="Immunoglobulins"/>
    <property type="match status" value="2"/>
</dbReference>
<dbReference type="Pfam" id="PF16640">
    <property type="entry name" value="Big_3_5"/>
    <property type="match status" value="1"/>
</dbReference>
<dbReference type="InterPro" id="IPR032109">
    <property type="entry name" value="Big_3_5"/>
</dbReference>
<comment type="caution">
    <text evidence="4">The sequence shown here is derived from an EMBL/GenBank/DDBJ whole genome shotgun (WGS) entry which is preliminary data.</text>
</comment>